<dbReference type="SUPFAM" id="SSF109736">
    <property type="entry name" value="FGAM synthase PurL, linker domain"/>
    <property type="match status" value="1"/>
</dbReference>
<dbReference type="NCBIfam" id="TIGR01736">
    <property type="entry name" value="FGAM_synth_II"/>
    <property type="match status" value="1"/>
</dbReference>
<comment type="caution">
    <text evidence="11">The sequence shown here is derived from an EMBL/GenBank/DDBJ whole genome shotgun (WGS) entry which is preliminary data.</text>
</comment>
<dbReference type="InterPro" id="IPR016188">
    <property type="entry name" value="PurM-like_N"/>
</dbReference>
<accession>E6PEB0</accession>
<proteinExistence type="inferred from homology"/>
<evidence type="ECO:0000256" key="4">
    <source>
        <dbReference type="ARBA" id="ARBA00022741"/>
    </source>
</evidence>
<feature type="domain" description="Phosphoribosylformylglycinamidine synthase linker" evidence="10">
    <location>
        <begin position="17"/>
        <end position="60"/>
    </location>
</feature>
<dbReference type="InterPro" id="IPR010074">
    <property type="entry name" value="PRibForGlyAmidine_synth_PurL"/>
</dbReference>
<dbReference type="CDD" id="cd02204">
    <property type="entry name" value="PurL_repeat2"/>
    <property type="match status" value="1"/>
</dbReference>
<name>E6PEB0_9ZZZZ</name>
<evidence type="ECO:0000256" key="6">
    <source>
        <dbReference type="ARBA" id="ARBA00022840"/>
    </source>
</evidence>
<evidence type="ECO:0000256" key="5">
    <source>
        <dbReference type="ARBA" id="ARBA00022755"/>
    </source>
</evidence>
<dbReference type="GO" id="GO:0005524">
    <property type="term" value="F:ATP binding"/>
    <property type="evidence" value="ECO:0007669"/>
    <property type="project" value="UniProtKB-KW"/>
</dbReference>
<feature type="domain" description="PurM-like C-terminal" evidence="9">
    <location>
        <begin position="220"/>
        <end position="356"/>
    </location>
</feature>
<feature type="domain" description="PurM-like C-terminal" evidence="9">
    <location>
        <begin position="598"/>
        <end position="743"/>
    </location>
</feature>
<dbReference type="InterPro" id="IPR041609">
    <property type="entry name" value="PurL_linker"/>
</dbReference>
<evidence type="ECO:0000256" key="7">
    <source>
        <dbReference type="ARBA" id="ARBA00022842"/>
    </source>
</evidence>
<keyword evidence="6" id="KW-0067">ATP-binding</keyword>
<keyword evidence="1" id="KW-0963">Cytoplasm</keyword>
<dbReference type="Gene3D" id="3.90.650.10">
    <property type="entry name" value="PurM-like C-terminal domain"/>
    <property type="match status" value="2"/>
</dbReference>
<dbReference type="GO" id="GO:0006189">
    <property type="term" value="P:'de novo' IMP biosynthetic process"/>
    <property type="evidence" value="ECO:0007669"/>
    <property type="project" value="InterPro"/>
</dbReference>
<evidence type="ECO:0000256" key="3">
    <source>
        <dbReference type="ARBA" id="ARBA00022723"/>
    </source>
</evidence>
<evidence type="ECO:0000259" key="10">
    <source>
        <dbReference type="Pfam" id="PF18072"/>
    </source>
</evidence>
<feature type="domain" description="PurM-like N-terminal" evidence="8">
    <location>
        <begin position="466"/>
        <end position="584"/>
    </location>
</feature>
<evidence type="ECO:0000256" key="1">
    <source>
        <dbReference type="ARBA" id="ARBA00022490"/>
    </source>
</evidence>
<keyword evidence="7" id="KW-0460">Magnesium</keyword>
<protein>
    <submittedName>
        <fullName evidence="11">Phosphoribosylformylglycinamidine synthetase II</fullName>
        <ecNumber evidence="11">6.3.5.3</ecNumber>
    </submittedName>
</protein>
<evidence type="ECO:0000259" key="8">
    <source>
        <dbReference type="Pfam" id="PF00586"/>
    </source>
</evidence>
<dbReference type="SUPFAM" id="SSF55326">
    <property type="entry name" value="PurM N-terminal domain-like"/>
    <property type="match status" value="2"/>
</dbReference>
<dbReference type="InterPro" id="IPR036676">
    <property type="entry name" value="PurM-like_C_sf"/>
</dbReference>
<dbReference type="InterPro" id="IPR010918">
    <property type="entry name" value="PurM-like_C_dom"/>
</dbReference>
<dbReference type="CDD" id="cd02203">
    <property type="entry name" value="PurL_repeat1"/>
    <property type="match status" value="1"/>
</dbReference>
<dbReference type="InterPro" id="IPR036921">
    <property type="entry name" value="PurM-like_N_sf"/>
</dbReference>
<dbReference type="Pfam" id="PF02769">
    <property type="entry name" value="AIRS_C"/>
    <property type="match status" value="2"/>
</dbReference>
<keyword evidence="3" id="KW-0479">Metal-binding</keyword>
<keyword evidence="2 11" id="KW-0436">Ligase</keyword>
<feature type="domain" description="PurM-like N-terminal" evidence="8">
    <location>
        <begin position="82"/>
        <end position="202"/>
    </location>
</feature>
<dbReference type="PANTHER" id="PTHR43555:SF1">
    <property type="entry name" value="PHOSPHORIBOSYLFORMYLGLYCINAMIDINE SYNTHASE SUBUNIT PURL"/>
    <property type="match status" value="1"/>
</dbReference>
<dbReference type="AlphaFoldDB" id="E6PEB0"/>
<dbReference type="HAMAP" id="MF_00420">
    <property type="entry name" value="PurL_2"/>
    <property type="match status" value="1"/>
</dbReference>
<sequence>MRDLAVAELDDEALRARAAALGLALRVDELRTIAQRLGRAPSLVELYAFDAQWSEHCSYKSSRALLSRLPTSGADVVLGPAEDAGILHLGVHEGERYGIVIAHESHNHPSQVVPFEGAATGIGGIVRDVLCMGAEVVAVADPLRFGNVDPAQAHQRAVARGVVDGIAAYGNAIGVPNLAGDCYFDADFDENVLVNVVALGLVKESEIVHSRVPAAGADYVLLLVGKATDASGFGGASFSSVALDAQEAQSNKGAVQVPDPFLKNVIMRASYRVFSLLRERAIEVGFKDLGAGGIMGCSAELCSAGGFGAELDLDAVNVAVDHLLPEVIAVGETQERLLWALPEEIVDEVERIYNEEFSLPQVAQNARAVRIGRATVAQRYQLRHRGEIVMDVPIDFLTGTVRDTLPAQAPEPPRALRERDLACDRSLDDLLHETLAHRDVCSRAPIYRHYDAVVRGRTVIPRGEADAGVLAPIRGSRLAFALSVDGNPRIGRIDPERAAEHAVYESIRNVVAVGAEPIGLTDCLNYGSPRDARQYGELVAGIDGLARAARGFGLAYVSGNVSLYNAASDGHAIPASPIVACLGRLTDVSQCVTLALKEVGSRLYLVGETQRALGGSVLGTILGLSDEGVPEIDIERIVEEHRFLLAAARAGLLRSAHDISDGGLLVTLAEMSFACYPAQRAAIGIELDGFAGWSSVGGYESLFGEWGGLVVEVAQRDLERFEELAGTLESVREIGTTIAEPLLAFEDEAWEIADLHRSWSRPLEELYP</sequence>
<dbReference type="EC" id="6.3.5.3" evidence="11"/>
<dbReference type="Gene3D" id="3.30.1330.10">
    <property type="entry name" value="PurM-like, N-terminal domain"/>
    <property type="match status" value="2"/>
</dbReference>
<evidence type="ECO:0000256" key="2">
    <source>
        <dbReference type="ARBA" id="ARBA00022598"/>
    </source>
</evidence>
<dbReference type="Pfam" id="PF18072">
    <property type="entry name" value="FGAR-AT_linker"/>
    <property type="match status" value="1"/>
</dbReference>
<dbReference type="EMBL" id="CABL01000003">
    <property type="protein sequence ID" value="CBH74795.1"/>
    <property type="molecule type" value="Genomic_DNA"/>
</dbReference>
<dbReference type="SUPFAM" id="SSF56042">
    <property type="entry name" value="PurM C-terminal domain-like"/>
    <property type="match status" value="2"/>
</dbReference>
<keyword evidence="4" id="KW-0547">Nucleotide-binding</keyword>
<organism evidence="11">
    <name type="scientific">mine drainage metagenome</name>
    <dbReference type="NCBI Taxonomy" id="410659"/>
    <lineage>
        <taxon>unclassified sequences</taxon>
        <taxon>metagenomes</taxon>
        <taxon>ecological metagenomes</taxon>
    </lineage>
</organism>
<dbReference type="GO" id="GO:0046872">
    <property type="term" value="F:metal ion binding"/>
    <property type="evidence" value="ECO:0007669"/>
    <property type="project" value="UniProtKB-KW"/>
</dbReference>
<dbReference type="Pfam" id="PF00586">
    <property type="entry name" value="AIRS"/>
    <property type="match status" value="2"/>
</dbReference>
<evidence type="ECO:0000313" key="11">
    <source>
        <dbReference type="EMBL" id="CBH74795.1"/>
    </source>
</evidence>
<dbReference type="GO" id="GO:0004642">
    <property type="term" value="F:phosphoribosylformylglycinamidine synthase activity"/>
    <property type="evidence" value="ECO:0007669"/>
    <property type="project" value="UniProtKB-EC"/>
</dbReference>
<keyword evidence="5" id="KW-0658">Purine biosynthesis</keyword>
<evidence type="ECO:0000259" key="9">
    <source>
        <dbReference type="Pfam" id="PF02769"/>
    </source>
</evidence>
<reference evidence="11" key="1">
    <citation type="submission" date="2009-10" db="EMBL/GenBank/DDBJ databases">
        <title>Diversity of trophic interactions inside an arsenic-rich microbial ecosystem.</title>
        <authorList>
            <person name="Bertin P.N."/>
            <person name="Heinrich-Salmeron A."/>
            <person name="Pelletier E."/>
            <person name="Goulhen-Chollet F."/>
            <person name="Arsene-Ploetze F."/>
            <person name="Gallien S."/>
            <person name="Calteau A."/>
            <person name="Vallenet D."/>
            <person name="Casiot C."/>
            <person name="Chane-Woon-Ming B."/>
            <person name="Giloteaux L."/>
            <person name="Barakat M."/>
            <person name="Bonnefoy V."/>
            <person name="Bruneel O."/>
            <person name="Chandler M."/>
            <person name="Cleiss J."/>
            <person name="Duran R."/>
            <person name="Elbaz-Poulichet F."/>
            <person name="Fonknechten N."/>
            <person name="Lauga B."/>
            <person name="Mornico D."/>
            <person name="Ortet P."/>
            <person name="Schaeffer C."/>
            <person name="Siguier P."/>
            <person name="Alexander Thil Smith A."/>
            <person name="Van Dorsselaer A."/>
            <person name="Weissenbach J."/>
            <person name="Medigue C."/>
            <person name="Le Paslier D."/>
        </authorList>
    </citation>
    <scope>NUCLEOTIDE SEQUENCE</scope>
</reference>
<dbReference type="PANTHER" id="PTHR43555">
    <property type="entry name" value="PHOSPHORIBOSYLFORMYLGLYCINAMIDINE SYNTHASE SUBUNIT PURL"/>
    <property type="match status" value="1"/>
</dbReference>
<gene>
    <name evidence="11" type="primary">purL</name>
    <name evidence="11" type="ORF">CARN1_0426</name>
</gene>